<dbReference type="PANTHER" id="PTHR21328">
    <property type="entry name" value="POLY ADP-RIBOSE POLYMERASE FAMILY, MEMBER PARP"/>
    <property type="match status" value="1"/>
</dbReference>
<feature type="region of interest" description="Disordered" evidence="5">
    <location>
        <begin position="101"/>
        <end position="130"/>
    </location>
</feature>
<keyword evidence="3" id="KW-0548">Nucleotidyltransferase</keyword>
<evidence type="ECO:0000313" key="7">
    <source>
        <dbReference type="EMBL" id="KEQ61590.1"/>
    </source>
</evidence>
<feature type="domain" description="UBC core" evidence="6">
    <location>
        <begin position="953"/>
        <end position="1134"/>
    </location>
</feature>
<keyword evidence="8" id="KW-1185">Reference proteome</keyword>
<dbReference type="PROSITE" id="PS50127">
    <property type="entry name" value="UBC_2"/>
    <property type="match status" value="1"/>
</dbReference>
<name>A0A074VLK8_AURM1</name>
<evidence type="ECO:0000256" key="5">
    <source>
        <dbReference type="SAM" id="MobiDB-lite"/>
    </source>
</evidence>
<dbReference type="InterPro" id="IPR012317">
    <property type="entry name" value="Poly(ADP-ribose)pol_cat_dom"/>
</dbReference>
<accession>A0A074VLK8</accession>
<dbReference type="Proteomes" id="UP000030672">
    <property type="component" value="Unassembled WGS sequence"/>
</dbReference>
<dbReference type="GeneID" id="63918248"/>
<sequence>MPRKQFKADLDEAINGKHSLEHIDNCCVHEDGFTFTFAHPTLESPVTITVSVPEQSDYPTAHYYTLFCDDDAPKDIAEIVDKLGQPTSMTINQFLSHVSGALSGSSDAEPDAESYTEPLQDHDSDDESDDDYIYSEHFDVSSRPAFVIPTKTTHANPSSQFQSRVRSDLRMAKDAGFKVAYFGGLLDNYSCVISVSISARKLGISQEAMQAWRIESSDYIILLLQYKEGYKTKEELLALSPSSVSAHLEMRVGASKNYKPTQDQVINAFTVIGTSATQDSGSAQFRDTFISKPLKDLLCERLVFLVRYRDGGMSWQGAEDSYRMRQNNPDTEVNTIAQHFQREATPSYPSVVTADHLDDPTCETHSFPLAAMQFTLRHFVRCTEFCLVCHKKLSTTVEALKPYVCDEPLCLYQYMTLGFGPSIEHEIMHQDKVVDLLLSFCYSSASLGRLKTFPTGLSLSLPRSITLPIQEQIRHLYGTVAQPPAASPSRLEGRLQARFDITKSEILFDDANSNCPLRKGDWIAIELPDEPGSPSFHCRIQDTLGPSATTGPLVGQVTLDSKTAKWCTAFIDKYDTNFDDLQDSEKRGAVQNLLALLPSVRKMKTYLLGQSTPDLSRWVDTISPAALAILRWTLASNRSCIVEVDHHQAVHGMSSYVQFRFAMGAPDKEARFTKAVKETADRLKSKYPTFYAWHGSMLQNWHSIIREGLHFNETLNGRAYGNGVYHSPHYNTSLGYSGMHPTYQGSVPGPYMWPNSDLQISGAIALNEIVNAPEEFVSKTPHYVISQLDWIQTRYLFVKCGASANDEMSKFDQLPEHRLEQDPARIPTGELSQIVIPALRIKTPKRKLANTKSPGPKKTKKVKGLLNKITNPSQVIDLTGDTDDGIQPVYDDGELSDSLSVATDDEDLEIFKDPQPQQQLAVRTGPPQTDFIPGSLDHDQLPKLPEPLYANPKASKRLAQDLKALLEIQEKTPLHELGWYIDPSKVENIYLWYIELHSFHMFNEENKVLPLVTDMKKYNVKSIVLELRFPGSYPDNPPFVRVVRPRFLPFANGGGGHVTAGGAICHAVLTTDGWLCTTTIESILLQLRMAMASIDPKPARLQIRGTSADGNHNSYGTGEAVEAYKRACMAHGWTIPADFDQTVAEQP</sequence>
<evidence type="ECO:0000313" key="8">
    <source>
        <dbReference type="Proteomes" id="UP000030672"/>
    </source>
</evidence>
<organism evidence="7 8">
    <name type="scientific">Aureobasidium melanogenum (strain CBS 110374)</name>
    <name type="common">Aureobasidium pullulans var. melanogenum</name>
    <dbReference type="NCBI Taxonomy" id="1043003"/>
    <lineage>
        <taxon>Eukaryota</taxon>
        <taxon>Fungi</taxon>
        <taxon>Dikarya</taxon>
        <taxon>Ascomycota</taxon>
        <taxon>Pezizomycotina</taxon>
        <taxon>Dothideomycetes</taxon>
        <taxon>Dothideomycetidae</taxon>
        <taxon>Dothideales</taxon>
        <taxon>Saccotheciaceae</taxon>
        <taxon>Aureobasidium</taxon>
    </lineage>
</organism>
<dbReference type="GO" id="GO:0003950">
    <property type="term" value="F:NAD+ poly-ADP-ribosyltransferase activity"/>
    <property type="evidence" value="ECO:0007669"/>
    <property type="project" value="InterPro"/>
</dbReference>
<evidence type="ECO:0000259" key="6">
    <source>
        <dbReference type="PROSITE" id="PS50127"/>
    </source>
</evidence>
<dbReference type="Gene3D" id="3.10.110.10">
    <property type="entry name" value="Ubiquitin Conjugating Enzyme"/>
    <property type="match status" value="1"/>
</dbReference>
<gene>
    <name evidence="7" type="ORF">M437DRAFT_67052</name>
</gene>
<keyword evidence="2" id="KW-0808">Transferase</keyword>
<dbReference type="InterPro" id="IPR051838">
    <property type="entry name" value="ARTD_PARP"/>
</dbReference>
<keyword evidence="4" id="KW-0520">NAD</keyword>
<dbReference type="SUPFAM" id="SSF56399">
    <property type="entry name" value="ADP-ribosylation"/>
    <property type="match status" value="1"/>
</dbReference>
<reference evidence="7 8" key="1">
    <citation type="journal article" date="2014" name="BMC Genomics">
        <title>Genome sequencing of four Aureobasidium pullulans varieties: biotechnological potential, stress tolerance, and description of new species.</title>
        <authorList>
            <person name="Gostin Ar C."/>
            <person name="Ohm R.A."/>
            <person name="Kogej T."/>
            <person name="Sonjak S."/>
            <person name="Turk M."/>
            <person name="Zajc J."/>
            <person name="Zalar P."/>
            <person name="Grube M."/>
            <person name="Sun H."/>
            <person name="Han J."/>
            <person name="Sharma A."/>
            <person name="Chiniquy J."/>
            <person name="Ngan C.Y."/>
            <person name="Lipzen A."/>
            <person name="Barry K."/>
            <person name="Grigoriev I.V."/>
            <person name="Gunde-Cimerman N."/>
        </authorList>
    </citation>
    <scope>NUCLEOTIDE SEQUENCE [LARGE SCALE GENOMIC DNA]</scope>
    <source>
        <strain evidence="7 8">CBS 110374</strain>
    </source>
</reference>
<evidence type="ECO:0000256" key="2">
    <source>
        <dbReference type="ARBA" id="ARBA00022679"/>
    </source>
</evidence>
<dbReference type="CDD" id="cd23802">
    <property type="entry name" value="UBCc_UBE2Q"/>
    <property type="match status" value="1"/>
</dbReference>
<dbReference type="RefSeq" id="XP_040878613.1">
    <property type="nucleotide sequence ID" value="XM_041024875.1"/>
</dbReference>
<dbReference type="STRING" id="1043003.A0A074VLK8"/>
<proteinExistence type="predicted"/>
<dbReference type="HOGENOM" id="CLU_003143_1_0_1"/>
<dbReference type="AlphaFoldDB" id="A0A074VLK8"/>
<keyword evidence="1" id="KW-0328">Glycosyltransferase</keyword>
<dbReference type="Pfam" id="PF00644">
    <property type="entry name" value="PARP"/>
    <property type="match status" value="1"/>
</dbReference>
<dbReference type="Pfam" id="PF00179">
    <property type="entry name" value="UQ_con"/>
    <property type="match status" value="1"/>
</dbReference>
<dbReference type="FunFam" id="3.10.110.10:FF:000107">
    <property type="entry name" value="Ubiquitin conjugating enzyme, putative"/>
    <property type="match status" value="1"/>
</dbReference>
<dbReference type="SUPFAM" id="SSF54495">
    <property type="entry name" value="UBC-like"/>
    <property type="match status" value="1"/>
</dbReference>
<evidence type="ECO:0000256" key="3">
    <source>
        <dbReference type="ARBA" id="ARBA00022695"/>
    </source>
</evidence>
<protein>
    <recommendedName>
        <fullName evidence="6">UBC core domain-containing protein</fullName>
    </recommendedName>
</protein>
<evidence type="ECO:0000256" key="4">
    <source>
        <dbReference type="ARBA" id="ARBA00023027"/>
    </source>
</evidence>
<dbReference type="InterPro" id="IPR000608">
    <property type="entry name" value="UBC"/>
</dbReference>
<evidence type="ECO:0000256" key="1">
    <source>
        <dbReference type="ARBA" id="ARBA00022676"/>
    </source>
</evidence>
<dbReference type="InterPro" id="IPR016135">
    <property type="entry name" value="UBQ-conjugating_enzyme/RWD"/>
</dbReference>
<dbReference type="GO" id="GO:0016779">
    <property type="term" value="F:nucleotidyltransferase activity"/>
    <property type="evidence" value="ECO:0007669"/>
    <property type="project" value="UniProtKB-KW"/>
</dbReference>
<dbReference type="EMBL" id="KL584837">
    <property type="protein sequence ID" value="KEQ61590.1"/>
    <property type="molecule type" value="Genomic_DNA"/>
</dbReference>
<dbReference type="Gene3D" id="3.90.228.10">
    <property type="match status" value="1"/>
</dbReference>